<dbReference type="InterPro" id="IPR002347">
    <property type="entry name" value="SDR_fam"/>
</dbReference>
<reference evidence="7" key="1">
    <citation type="submission" date="2021-02" db="EMBL/GenBank/DDBJ databases">
        <authorList>
            <person name="Nowell W R."/>
        </authorList>
    </citation>
    <scope>NUCLEOTIDE SEQUENCE</scope>
</reference>
<keyword evidence="1" id="KW-0677">Repeat</keyword>
<keyword evidence="5" id="KW-1133">Transmembrane helix</keyword>
<dbReference type="SMART" id="SM00181">
    <property type="entry name" value="EGF"/>
    <property type="match status" value="2"/>
</dbReference>
<dbReference type="PROSITE" id="PS51125">
    <property type="entry name" value="NHL"/>
    <property type="match status" value="3"/>
</dbReference>
<comment type="caution">
    <text evidence="2">Lacks conserved residue(s) required for the propagation of feature annotation.</text>
</comment>
<evidence type="ECO:0000256" key="1">
    <source>
        <dbReference type="ARBA" id="ARBA00022737"/>
    </source>
</evidence>
<feature type="non-terminal residue" evidence="7">
    <location>
        <position position="1041"/>
    </location>
</feature>
<dbReference type="InterPro" id="IPR001258">
    <property type="entry name" value="NHL_repeat"/>
</dbReference>
<organism evidence="7 8">
    <name type="scientific">Adineta steineri</name>
    <dbReference type="NCBI Taxonomy" id="433720"/>
    <lineage>
        <taxon>Eukaryota</taxon>
        <taxon>Metazoa</taxon>
        <taxon>Spiralia</taxon>
        <taxon>Gnathifera</taxon>
        <taxon>Rotifera</taxon>
        <taxon>Eurotatoria</taxon>
        <taxon>Bdelloidea</taxon>
        <taxon>Adinetida</taxon>
        <taxon>Adinetidae</taxon>
        <taxon>Adineta</taxon>
    </lineage>
</organism>
<dbReference type="Gene3D" id="2.120.10.30">
    <property type="entry name" value="TolB, C-terminal domain"/>
    <property type="match status" value="3"/>
</dbReference>
<accession>A0A819TXZ6</accession>
<feature type="disulfide bond" evidence="2">
    <location>
        <begin position="896"/>
        <end position="905"/>
    </location>
</feature>
<evidence type="ECO:0000256" key="2">
    <source>
        <dbReference type="PROSITE-ProRule" id="PRU00076"/>
    </source>
</evidence>
<evidence type="ECO:0000256" key="3">
    <source>
        <dbReference type="PROSITE-ProRule" id="PRU00504"/>
    </source>
</evidence>
<dbReference type="PANTHER" id="PTHR24104">
    <property type="entry name" value="E3 UBIQUITIN-PROTEIN LIGASE NHLRC1-RELATED"/>
    <property type="match status" value="1"/>
</dbReference>
<dbReference type="SUPFAM" id="SSF57196">
    <property type="entry name" value="EGF/Laminin"/>
    <property type="match status" value="1"/>
</dbReference>
<proteinExistence type="predicted"/>
<dbReference type="Pfam" id="PF01436">
    <property type="entry name" value="NHL"/>
    <property type="match status" value="2"/>
</dbReference>
<dbReference type="PRINTS" id="PR00081">
    <property type="entry name" value="GDHRDH"/>
</dbReference>
<gene>
    <name evidence="7" type="ORF">OXD698_LOCUS34660</name>
</gene>
<dbReference type="AlphaFoldDB" id="A0A819TXZ6"/>
<dbReference type="GO" id="GO:0008270">
    <property type="term" value="F:zinc ion binding"/>
    <property type="evidence" value="ECO:0007669"/>
    <property type="project" value="UniProtKB-KW"/>
</dbReference>
<dbReference type="InterPro" id="IPR000742">
    <property type="entry name" value="EGF"/>
</dbReference>
<comment type="caution">
    <text evidence="7">The sequence shown here is derived from an EMBL/GenBank/DDBJ whole genome shotgun (WGS) entry which is preliminary data.</text>
</comment>
<sequence>FPAHSVYSASKAAVRSFARCWSVDLKDRKIRVNVVSPGLTKTPLALQVSGGSEEAWQSRAKIYSDIVPLSRVGQPDEIAKPVVFLASDDSLYITGIELFVDGGQSTQKRLSPQASWNQNGITITGCSNGSNGSSLYKFNQPLGISITDNDILYIADKMNHRVVVIHLDSTKETFSIGSGDGFKPVQFSIPHDIFIFNTSLYVLEQGSHKRVQKMLLNGSDPITVPSVTGLISPTYLYIDINGSIYVSDIYYHSVFVFRSNSTNGSIVAGTGVKGSTNETLDSPYGIYVNNVGTIYIADRYNNRIMKWLAGELSGVRVAGNEIAGNSSTQLNSPTYIIVDENDYMYISEAFSARVTRWAPNSTCGTCIVGCSGNYGSAPSQLERPHSLAFDSNGSLYVSDYGNHRVQKFQLLNSPVPYNQPKIDYNTTWDQCGITFANKCILPTRPHGIFIDSNDSIYIANYEKDRILILSKEGNILERRLIVKLFRYTSLFVTLNGDIYFENGNESGRIEKFTSNSTNSDFVTKFSGHCYSLFVDIRNTLYCSIPWEHRVVKILLDRDIKTSITTAGTKSDGSGSHQLDDPWGIFVDIHFNLYVADTSNNRIQLFRPGELNGTTVAGNNIPNNLILNRPTDVILDTDGYLYIADNDNHRIIQVRNDTFHCVVGCTGKSGSASNELNKTYGLRFDSSGNLYVVDEFNSRIQKFSVSHNSCGTPTTTNSTSESTTTISTPESTTTTSTPESITTISTSESTTTNSTPESTTTTSTPESTTTTSTSESTTTVSTSESTTTISTPRSTTTISTAKFTSSISTSESTTTYLPETSEYTNYNALNDYIETTLLFYSADHSTSLLFVAPLCENSTNIGINCNVSGTICDMGNPCLNDGNCSNIKNNQDYDCLCQPDFNGKQCQFDQRLCKENTCFNNGICDTILDSTFNCTCALGYEGVCRPLLLGYSCECLKGSYYGEHCEITTRRIIIYQIVSKSFAYIAILAMISVAIFIIVMDILKYGFGIDLTRREVEQIRREKQAKKRKQVTQRLIYVNAIP</sequence>
<dbReference type="InterPro" id="IPR050952">
    <property type="entry name" value="TRIM-NHL_E3_ligases"/>
</dbReference>
<keyword evidence="2" id="KW-0245">EGF-like domain</keyword>
<evidence type="ECO:0000256" key="4">
    <source>
        <dbReference type="SAM" id="MobiDB-lite"/>
    </source>
</evidence>
<dbReference type="InterPro" id="IPR011042">
    <property type="entry name" value="6-blade_b-propeller_TolB-like"/>
</dbReference>
<name>A0A819TXZ6_9BILA</name>
<dbReference type="PROSITE" id="PS50026">
    <property type="entry name" value="EGF_3"/>
    <property type="match status" value="2"/>
</dbReference>
<feature type="domain" description="EGF-like" evidence="6">
    <location>
        <begin position="908"/>
        <end position="944"/>
    </location>
</feature>
<dbReference type="Gene3D" id="3.40.50.720">
    <property type="entry name" value="NAD(P)-binding Rossmann-like Domain"/>
    <property type="match status" value="1"/>
</dbReference>
<dbReference type="CDD" id="cd00054">
    <property type="entry name" value="EGF_CA"/>
    <property type="match status" value="1"/>
</dbReference>
<keyword evidence="5" id="KW-0472">Membrane</keyword>
<dbReference type="Gene3D" id="2.10.25.10">
    <property type="entry name" value="Laminin"/>
    <property type="match status" value="1"/>
</dbReference>
<dbReference type="CDD" id="cd05819">
    <property type="entry name" value="NHL"/>
    <property type="match status" value="2"/>
</dbReference>
<feature type="repeat" description="NHL" evidence="3">
    <location>
        <begin position="572"/>
        <end position="608"/>
    </location>
</feature>
<dbReference type="CDD" id="cd05233">
    <property type="entry name" value="SDR_c"/>
    <property type="match status" value="1"/>
</dbReference>
<keyword evidence="2" id="KW-1015">Disulfide bond</keyword>
<dbReference type="SUPFAM" id="SSF51735">
    <property type="entry name" value="NAD(P)-binding Rossmann-fold domains"/>
    <property type="match status" value="1"/>
</dbReference>
<evidence type="ECO:0000313" key="7">
    <source>
        <dbReference type="EMBL" id="CAF4086934.1"/>
    </source>
</evidence>
<dbReference type="EMBL" id="CAJOAZ010005087">
    <property type="protein sequence ID" value="CAF4086934.1"/>
    <property type="molecule type" value="Genomic_DNA"/>
</dbReference>
<keyword evidence="5" id="KW-0812">Transmembrane</keyword>
<evidence type="ECO:0000313" key="8">
    <source>
        <dbReference type="Proteomes" id="UP000663844"/>
    </source>
</evidence>
<dbReference type="Pfam" id="PF13561">
    <property type="entry name" value="adh_short_C2"/>
    <property type="match status" value="1"/>
</dbReference>
<dbReference type="PANTHER" id="PTHR24104:SF25">
    <property type="entry name" value="PROTEIN LIN-41"/>
    <property type="match status" value="1"/>
</dbReference>
<feature type="disulfide bond" evidence="2">
    <location>
        <begin position="877"/>
        <end position="894"/>
    </location>
</feature>
<evidence type="ECO:0000259" key="6">
    <source>
        <dbReference type="PROSITE" id="PS50026"/>
    </source>
</evidence>
<feature type="repeat" description="NHL" evidence="3">
    <location>
        <begin position="368"/>
        <end position="411"/>
    </location>
</feature>
<dbReference type="Pfam" id="PF00008">
    <property type="entry name" value="EGF"/>
    <property type="match status" value="1"/>
</dbReference>
<feature type="repeat" description="NHL" evidence="3">
    <location>
        <begin position="125"/>
        <end position="168"/>
    </location>
</feature>
<dbReference type="Proteomes" id="UP000663844">
    <property type="component" value="Unassembled WGS sequence"/>
</dbReference>
<protein>
    <recommendedName>
        <fullName evidence="6">EGF-like domain-containing protein</fullName>
    </recommendedName>
</protein>
<feature type="domain" description="EGF-like" evidence="6">
    <location>
        <begin position="867"/>
        <end position="906"/>
    </location>
</feature>
<evidence type="ECO:0000256" key="5">
    <source>
        <dbReference type="SAM" id="Phobius"/>
    </source>
</evidence>
<dbReference type="InterPro" id="IPR036291">
    <property type="entry name" value="NAD(P)-bd_dom_sf"/>
</dbReference>
<feature type="compositionally biased region" description="Low complexity" evidence="4">
    <location>
        <begin position="711"/>
        <end position="794"/>
    </location>
</feature>
<dbReference type="SUPFAM" id="SSF101898">
    <property type="entry name" value="NHL repeat"/>
    <property type="match status" value="2"/>
</dbReference>
<feature type="transmembrane region" description="Helical" evidence="5">
    <location>
        <begin position="981"/>
        <end position="1002"/>
    </location>
</feature>
<dbReference type="PROSITE" id="PS00022">
    <property type="entry name" value="EGF_1"/>
    <property type="match status" value="1"/>
</dbReference>
<feature type="region of interest" description="Disordered" evidence="4">
    <location>
        <begin position="704"/>
        <end position="794"/>
    </location>
</feature>